<feature type="domain" description="DUF5060" evidence="3">
    <location>
        <begin position="41"/>
        <end position="125"/>
    </location>
</feature>
<organism evidence="4 5">
    <name type="scientific">Aporhodopirellula aestuarii</name>
    <dbReference type="NCBI Taxonomy" id="2950107"/>
    <lineage>
        <taxon>Bacteria</taxon>
        <taxon>Pseudomonadati</taxon>
        <taxon>Planctomycetota</taxon>
        <taxon>Planctomycetia</taxon>
        <taxon>Pirellulales</taxon>
        <taxon>Pirellulaceae</taxon>
        <taxon>Aporhodopirellula</taxon>
    </lineage>
</organism>
<keyword evidence="5" id="KW-1185">Reference proteome</keyword>
<dbReference type="Gene3D" id="2.60.40.10">
    <property type="entry name" value="Immunoglobulins"/>
    <property type="match status" value="1"/>
</dbReference>
<dbReference type="InterPro" id="IPR013783">
    <property type="entry name" value="Ig-like_fold"/>
</dbReference>
<dbReference type="InterPro" id="IPR024749">
    <property type="entry name" value="Collagen-bd_put"/>
</dbReference>
<name>A0ABT0U9W1_9BACT</name>
<feature type="region of interest" description="Disordered" evidence="1">
    <location>
        <begin position="575"/>
        <end position="595"/>
    </location>
</feature>
<evidence type="ECO:0000256" key="1">
    <source>
        <dbReference type="SAM" id="MobiDB-lite"/>
    </source>
</evidence>
<sequence>MVRTVRVLACFVVVLWLGLRPVELNAANPLSDSVVSVSGELQQWHKVTLTLEGPQASEDGNPNPFLDYRLQVTFTHPASGLTYVVPGYFAADGDAANTSATSGNKWRAHLSPDHAGEWTYAVSFREGDGVAVSDDPKAGTSLSGLDGLTGEITVAKTDKTGRDLRSKGRLNYVGKHHLHFAGTGEYFLKCGADAPENFLAYADFDGEFKSDGHKDDLVKTWQPHVQDWKAGDPTWQDGKGKGIIGAVNYLASQGLNVFSFITMNINGDDQNVFPYLDYDERTRIDCSRMDQWAVVLEHGNDNGMYLHFKTMETENELLLDKGDLGPQRKLYYRELIARFGHNLALNWNLGEEINDATHEQKVAWGNYFATHDPYRHHIVIHNMGDPHYDLLGDASPLTGFSLQTNRADFGNVHKRTLDYIVRSVEAGKPWVVACDEPGDATHALITDDEDPAHDNARKNALWGNIMAGGAGVEWYFGYKHPHSDLTCQDYRSREKMWVQCRHALEFFKNENVPFWEMSNCNGKVESSDSYGLSKQGEVYLVYLKKGGEAKLDLTDASGKFNVRWFNPRTGGKLDTGAVSTVDGGGKRSLGQPPRDADQDWLAVVRVAGSRRN</sequence>
<dbReference type="Pfam" id="PF16586">
    <property type="entry name" value="DUF5060"/>
    <property type="match status" value="1"/>
</dbReference>
<proteinExistence type="predicted"/>
<evidence type="ECO:0000259" key="3">
    <source>
        <dbReference type="Pfam" id="PF16586"/>
    </source>
</evidence>
<feature type="domain" description="Putative collagen-binding" evidence="2">
    <location>
        <begin position="533"/>
        <end position="604"/>
    </location>
</feature>
<dbReference type="Gene3D" id="3.20.20.80">
    <property type="entry name" value="Glycosidases"/>
    <property type="match status" value="1"/>
</dbReference>
<comment type="caution">
    <text evidence="4">The sequence shown here is derived from an EMBL/GenBank/DDBJ whole genome shotgun (WGS) entry which is preliminary data.</text>
</comment>
<dbReference type="InterPro" id="IPR032260">
    <property type="entry name" value="DUF5060"/>
</dbReference>
<reference evidence="4 5" key="1">
    <citation type="journal article" date="2022" name="Syst. Appl. Microbiol.">
        <title>Rhodopirellula aestuarii sp. nov., a novel member of the genus Rhodopirellula isolated from brackish sediments collected in the Tagus River estuary, Portugal.</title>
        <authorList>
            <person name="Vitorino I.R."/>
            <person name="Klimek D."/>
            <person name="Calusinska M."/>
            <person name="Lobo-da-Cunha A."/>
            <person name="Vasconcelos V."/>
            <person name="Lage O.M."/>
        </authorList>
    </citation>
    <scope>NUCLEOTIDE SEQUENCE [LARGE SCALE GENOMIC DNA]</scope>
    <source>
        <strain evidence="4 5">ICT_H3.1</strain>
    </source>
</reference>
<dbReference type="Pfam" id="PF12904">
    <property type="entry name" value="Collagen_bind_2"/>
    <property type="match status" value="1"/>
</dbReference>
<gene>
    <name evidence="4" type="ORF">NB063_24215</name>
</gene>
<protein>
    <submittedName>
        <fullName evidence="4">DUF5060 domain-containing protein</fullName>
    </submittedName>
</protein>
<dbReference type="Proteomes" id="UP001202961">
    <property type="component" value="Unassembled WGS sequence"/>
</dbReference>
<dbReference type="EMBL" id="JAMQBK010000065">
    <property type="protein sequence ID" value="MCM2373732.1"/>
    <property type="molecule type" value="Genomic_DNA"/>
</dbReference>
<evidence type="ECO:0000313" key="5">
    <source>
        <dbReference type="Proteomes" id="UP001202961"/>
    </source>
</evidence>
<accession>A0ABT0U9W1</accession>
<evidence type="ECO:0000259" key="2">
    <source>
        <dbReference type="Pfam" id="PF12904"/>
    </source>
</evidence>
<evidence type="ECO:0000313" key="4">
    <source>
        <dbReference type="EMBL" id="MCM2373732.1"/>
    </source>
</evidence>